<organism evidence="1 2">
    <name type="scientific">Campylobacter vicugnae</name>
    <dbReference type="NCBI Taxonomy" id="1660076"/>
    <lineage>
        <taxon>Bacteria</taxon>
        <taxon>Pseudomonadati</taxon>
        <taxon>Campylobacterota</taxon>
        <taxon>Epsilonproteobacteria</taxon>
        <taxon>Campylobacterales</taxon>
        <taxon>Campylobacteraceae</taxon>
        <taxon>Campylobacter</taxon>
    </lineage>
</organism>
<proteinExistence type="predicted"/>
<accession>A0ABZ2E784</accession>
<dbReference type="EMBL" id="CP144916">
    <property type="protein sequence ID" value="WWC41601.1"/>
    <property type="molecule type" value="Genomic_DNA"/>
</dbReference>
<reference evidence="1 2" key="1">
    <citation type="journal article" date="2017" name="Genome Biol. Evol.">
        <title>Comparative Genomic Analysis Identifies a Campylobacter Clade Deficient in Selenium Metabolism.</title>
        <authorList>
            <person name="Miller W.G."/>
            <person name="Yee E."/>
            <person name="Lopes B.S."/>
            <person name="Chapman M.H."/>
            <person name="Huynh S."/>
            <person name="Bono J.L."/>
            <person name="Parker C.T."/>
            <person name="Strachan N.J.C."/>
            <person name="Forbes K.J."/>
        </authorList>
    </citation>
    <scope>NUCLEOTIDE SEQUENCE [LARGE SCALE GENOMIC DNA]</scope>
    <source>
        <strain evidence="1 2">RM9261</strain>
    </source>
</reference>
<dbReference type="RefSeq" id="WP_086257243.1">
    <property type="nucleotide sequence ID" value="NZ_CP144916.1"/>
</dbReference>
<sequence>MQTLTLQKLFTTAQVASNYGITQDTIRDHKKDHSDEIIENLHFIVDKNDKNRPLIKWTLRGIIKLGMFIRSPQAKAFRLWAEQELEKSINDELEKARLTRLKSIEQTNRIANLEAIQISQAKHHQSVVNGYKAQLTKQGKKIELLKTKLTIAKNEAKSLSNDEELLKKLEWLFKRALADGVIYAINSSRDKIINDALKRASDEFMSNLHLLKNQ</sequence>
<protein>
    <recommendedName>
        <fullName evidence="3">Bro-N domain-containing protein</fullName>
    </recommendedName>
</protein>
<keyword evidence="2" id="KW-1185">Reference proteome</keyword>
<dbReference type="GeneID" id="93114002"/>
<gene>
    <name evidence="1" type="ORF">CVIC9261_07795</name>
</gene>
<evidence type="ECO:0000313" key="1">
    <source>
        <dbReference type="EMBL" id="WWC41601.1"/>
    </source>
</evidence>
<name>A0ABZ2E784_9BACT</name>
<dbReference type="Proteomes" id="UP001318120">
    <property type="component" value="Chromosome"/>
</dbReference>
<evidence type="ECO:0008006" key="3">
    <source>
        <dbReference type="Google" id="ProtNLM"/>
    </source>
</evidence>
<evidence type="ECO:0000313" key="2">
    <source>
        <dbReference type="Proteomes" id="UP001318120"/>
    </source>
</evidence>